<reference evidence="6" key="3">
    <citation type="submission" date="2025-09" db="UniProtKB">
        <authorList>
            <consortium name="Ensembl"/>
        </authorList>
    </citation>
    <scope>IDENTIFICATION</scope>
</reference>
<protein>
    <submittedName>
        <fullName evidence="6">Uncharacterized protein</fullName>
    </submittedName>
</protein>
<evidence type="ECO:0000313" key="6">
    <source>
        <dbReference type="Ensembl" id="ENSCSAVP00000009531.1"/>
    </source>
</evidence>
<evidence type="ECO:0000256" key="2">
    <source>
        <dbReference type="ARBA" id="ARBA00022692"/>
    </source>
</evidence>
<name>H2YW20_CIOSA</name>
<accession>H2YW20</accession>
<evidence type="ECO:0000256" key="3">
    <source>
        <dbReference type="ARBA" id="ARBA00022989"/>
    </source>
</evidence>
<evidence type="ECO:0000256" key="4">
    <source>
        <dbReference type="ARBA" id="ARBA00023136"/>
    </source>
</evidence>
<feature type="transmembrane region" description="Helical" evidence="5">
    <location>
        <begin position="61"/>
        <end position="80"/>
    </location>
</feature>
<dbReference type="Proteomes" id="UP000007875">
    <property type="component" value="Unassembled WGS sequence"/>
</dbReference>
<keyword evidence="2 5" id="KW-0812">Transmembrane</keyword>
<sequence>MSRLLTGLSVSSLVFVIIATALTYTSFFTSNWLSASSSNTTKLKRNFGLWDNGLQNLNCDVTPFSICTICHFIGVLLYTLQHTTCIVRCPPTHNYYSDKTKDLKFGFSFYLAWVALPLLIAALIIQ</sequence>
<evidence type="ECO:0000256" key="5">
    <source>
        <dbReference type="SAM" id="Phobius"/>
    </source>
</evidence>
<evidence type="ECO:0000313" key="7">
    <source>
        <dbReference type="Proteomes" id="UP000007875"/>
    </source>
</evidence>
<reference evidence="6" key="2">
    <citation type="submission" date="2025-08" db="UniProtKB">
        <authorList>
            <consortium name="Ensembl"/>
        </authorList>
    </citation>
    <scope>IDENTIFICATION</scope>
</reference>
<keyword evidence="4 5" id="KW-0472">Membrane</keyword>
<dbReference type="GO" id="GO:0016020">
    <property type="term" value="C:membrane"/>
    <property type="evidence" value="ECO:0007669"/>
    <property type="project" value="UniProtKB-SubCell"/>
</dbReference>
<proteinExistence type="predicted"/>
<feature type="transmembrane region" description="Helical" evidence="5">
    <location>
        <begin position="107"/>
        <end position="125"/>
    </location>
</feature>
<dbReference type="HOGENOM" id="CLU_1986533_0_0_1"/>
<reference evidence="7" key="1">
    <citation type="submission" date="2003-08" db="EMBL/GenBank/DDBJ databases">
        <authorList>
            <person name="Birren B."/>
            <person name="Nusbaum C."/>
            <person name="Abebe A."/>
            <person name="Abouelleil A."/>
            <person name="Adekoya E."/>
            <person name="Ait-zahra M."/>
            <person name="Allen N."/>
            <person name="Allen T."/>
            <person name="An P."/>
            <person name="Anderson M."/>
            <person name="Anderson S."/>
            <person name="Arachchi H."/>
            <person name="Armbruster J."/>
            <person name="Bachantsang P."/>
            <person name="Baldwin J."/>
            <person name="Barry A."/>
            <person name="Bayul T."/>
            <person name="Blitshsteyn B."/>
            <person name="Bloom T."/>
            <person name="Blye J."/>
            <person name="Boguslavskiy L."/>
            <person name="Borowsky M."/>
            <person name="Boukhgalter B."/>
            <person name="Brunache A."/>
            <person name="Butler J."/>
            <person name="Calixte N."/>
            <person name="Calvo S."/>
            <person name="Camarata J."/>
            <person name="Campo K."/>
            <person name="Chang J."/>
            <person name="Cheshatsang Y."/>
            <person name="Citroen M."/>
            <person name="Collymore A."/>
            <person name="Considine T."/>
            <person name="Cook A."/>
            <person name="Cooke P."/>
            <person name="Corum B."/>
            <person name="Cuomo C."/>
            <person name="David R."/>
            <person name="Dawoe T."/>
            <person name="Degray S."/>
            <person name="Dodge S."/>
            <person name="Dooley K."/>
            <person name="Dorje P."/>
            <person name="Dorjee K."/>
            <person name="Dorris L."/>
            <person name="Duffey N."/>
            <person name="Dupes A."/>
            <person name="Elkins T."/>
            <person name="Engels R."/>
            <person name="Erickson J."/>
            <person name="Farina A."/>
            <person name="Faro S."/>
            <person name="Ferreira P."/>
            <person name="Fischer H."/>
            <person name="Fitzgerald M."/>
            <person name="Foley K."/>
            <person name="Gage D."/>
            <person name="Galagan J."/>
            <person name="Gearin G."/>
            <person name="Gnerre S."/>
            <person name="Gnirke A."/>
            <person name="Goyette A."/>
            <person name="Graham J."/>
            <person name="Grandbois E."/>
            <person name="Gyaltsen K."/>
            <person name="Hafez N."/>
            <person name="Hagopian D."/>
            <person name="Hagos B."/>
            <person name="Hall J."/>
            <person name="Hatcher B."/>
            <person name="Heller A."/>
            <person name="Higgins H."/>
            <person name="Honan T."/>
            <person name="Horn A."/>
            <person name="Houde N."/>
            <person name="Hughes L."/>
            <person name="Hulme W."/>
            <person name="Husby E."/>
            <person name="Iliev I."/>
            <person name="Jaffe D."/>
            <person name="Jones C."/>
            <person name="Kamal M."/>
            <person name="Kamat A."/>
            <person name="Kamvysselis M."/>
            <person name="Karlsson E."/>
            <person name="Kells C."/>
            <person name="Kieu A."/>
            <person name="Kisner P."/>
            <person name="Kodira C."/>
            <person name="Kulbokas E."/>
            <person name="Labutti K."/>
            <person name="Lama D."/>
            <person name="Landers T."/>
            <person name="Leger J."/>
            <person name="Levine S."/>
            <person name="Lewis D."/>
            <person name="Lewis T."/>
            <person name="Lindblad-toh K."/>
            <person name="Liu X."/>
            <person name="Lokyitsang T."/>
            <person name="Lokyitsang Y."/>
            <person name="Lucien O."/>
            <person name="Lui A."/>
            <person name="Ma L.J."/>
            <person name="Mabbitt R."/>
            <person name="Macdonald J."/>
            <person name="Maclean C."/>
            <person name="Major J."/>
            <person name="Manning J."/>
            <person name="Marabella R."/>
            <person name="Maru K."/>
            <person name="Matthews C."/>
            <person name="Mauceli E."/>
            <person name="Mccarthy M."/>
            <person name="Mcdonough S."/>
            <person name="Mcghee T."/>
            <person name="Meldrim J."/>
            <person name="Meneus L."/>
            <person name="Mesirov J."/>
            <person name="Mihalev A."/>
            <person name="Mihova T."/>
            <person name="Mikkelsen T."/>
            <person name="Mlenga V."/>
            <person name="Moru K."/>
            <person name="Mozes J."/>
            <person name="Mulrain L."/>
            <person name="Munson G."/>
            <person name="Naylor J."/>
            <person name="Newes C."/>
            <person name="Nguyen C."/>
            <person name="Nguyen N."/>
            <person name="Nguyen T."/>
            <person name="Nicol R."/>
            <person name="Nielsen C."/>
            <person name="Nizzari M."/>
            <person name="Norbu C."/>
            <person name="Norbu N."/>
            <person name="O'donnell P."/>
            <person name="Okoawo O."/>
            <person name="O'leary S."/>
            <person name="Omotosho B."/>
            <person name="O'neill K."/>
            <person name="Osman S."/>
            <person name="Parker S."/>
            <person name="Perrin D."/>
            <person name="Phunkhang P."/>
            <person name="Piqani B."/>
            <person name="Purcell S."/>
            <person name="Rachupka T."/>
            <person name="Ramasamy U."/>
            <person name="Rameau R."/>
            <person name="Ray V."/>
            <person name="Raymond C."/>
            <person name="Retta R."/>
            <person name="Richardson S."/>
            <person name="Rise C."/>
            <person name="Rodriguez J."/>
            <person name="Rogers J."/>
            <person name="Rogov P."/>
            <person name="Rutman M."/>
            <person name="Schupbach R."/>
            <person name="Seaman C."/>
            <person name="Settipalli S."/>
            <person name="Sharpe T."/>
            <person name="Sheridan J."/>
            <person name="Sherpa N."/>
            <person name="Shi J."/>
            <person name="Smirnov S."/>
            <person name="Smith C."/>
            <person name="Sougnez C."/>
            <person name="Spencer B."/>
            <person name="Stalker J."/>
            <person name="Stange-thomann N."/>
            <person name="Stavropoulos S."/>
            <person name="Stetson K."/>
            <person name="Stone C."/>
            <person name="Stone S."/>
            <person name="Stubbs M."/>
            <person name="Talamas J."/>
            <person name="Tchuinga P."/>
            <person name="Tenzing P."/>
            <person name="Tesfaye S."/>
            <person name="Theodore J."/>
            <person name="Thoulutsang Y."/>
            <person name="Topham K."/>
            <person name="Towey S."/>
            <person name="Tsamla T."/>
            <person name="Tsomo N."/>
            <person name="Vallee D."/>
            <person name="Vassiliev H."/>
            <person name="Venkataraman V."/>
            <person name="Vinson J."/>
            <person name="Vo A."/>
            <person name="Wade C."/>
            <person name="Wang S."/>
            <person name="Wangchuk T."/>
            <person name="Wangdi T."/>
            <person name="Whittaker C."/>
            <person name="Wilkinson J."/>
            <person name="Wu Y."/>
            <person name="Wyman D."/>
            <person name="Yadav S."/>
            <person name="Yang S."/>
            <person name="Yang X."/>
            <person name="Yeager S."/>
            <person name="Yee E."/>
            <person name="Young G."/>
            <person name="Zainoun J."/>
            <person name="Zembeck L."/>
            <person name="Zimmer A."/>
            <person name="Zody M."/>
            <person name="Lander E."/>
        </authorList>
    </citation>
    <scope>NUCLEOTIDE SEQUENCE [LARGE SCALE GENOMIC DNA]</scope>
</reference>
<dbReference type="Pfam" id="PF00822">
    <property type="entry name" value="PMP22_Claudin"/>
    <property type="match status" value="1"/>
</dbReference>
<keyword evidence="7" id="KW-1185">Reference proteome</keyword>
<evidence type="ECO:0000256" key="1">
    <source>
        <dbReference type="ARBA" id="ARBA00004141"/>
    </source>
</evidence>
<keyword evidence="3 5" id="KW-1133">Transmembrane helix</keyword>
<organism evidence="6 7">
    <name type="scientific">Ciona savignyi</name>
    <name type="common">Pacific transparent sea squirt</name>
    <dbReference type="NCBI Taxonomy" id="51511"/>
    <lineage>
        <taxon>Eukaryota</taxon>
        <taxon>Metazoa</taxon>
        <taxon>Chordata</taxon>
        <taxon>Tunicata</taxon>
        <taxon>Ascidiacea</taxon>
        <taxon>Phlebobranchia</taxon>
        <taxon>Cionidae</taxon>
        <taxon>Ciona</taxon>
    </lineage>
</organism>
<dbReference type="GeneTree" id="ENSGT00660000097271"/>
<dbReference type="InterPro" id="IPR004031">
    <property type="entry name" value="PMP22/EMP/MP20/Claudin"/>
</dbReference>
<comment type="subcellular location">
    <subcellularLocation>
        <location evidence="1">Membrane</location>
        <topology evidence="1">Multi-pass membrane protein</topology>
    </subcellularLocation>
</comment>
<dbReference type="AlphaFoldDB" id="H2YW20"/>
<dbReference type="Ensembl" id="ENSCSAVT00000009648.1">
    <property type="protein sequence ID" value="ENSCSAVP00000009531.1"/>
    <property type="gene ID" value="ENSCSAVG00000005599.1"/>
</dbReference>